<dbReference type="InterPro" id="IPR028886">
    <property type="entry name" value="MoCo_sulfurase"/>
</dbReference>
<dbReference type="Gene3D" id="3.90.1150.10">
    <property type="entry name" value="Aspartate Aminotransferase, domain 1"/>
    <property type="match status" value="1"/>
</dbReference>
<evidence type="ECO:0000313" key="8">
    <source>
        <dbReference type="Proteomes" id="UP000002630"/>
    </source>
</evidence>
<keyword evidence="3 4" id="KW-0501">Molybdenum cofactor biosynthesis</keyword>
<keyword evidence="1 4" id="KW-0808">Transferase</keyword>
<organism evidence="7 8">
    <name type="scientific">Ectocarpus siliculosus</name>
    <name type="common">Brown alga</name>
    <name type="synonym">Conferva siliculosa</name>
    <dbReference type="NCBI Taxonomy" id="2880"/>
    <lineage>
        <taxon>Eukaryota</taxon>
        <taxon>Sar</taxon>
        <taxon>Stramenopiles</taxon>
        <taxon>Ochrophyta</taxon>
        <taxon>PX clade</taxon>
        <taxon>Phaeophyceae</taxon>
        <taxon>Ectocarpales</taxon>
        <taxon>Ectocarpaceae</taxon>
        <taxon>Ectocarpus</taxon>
    </lineage>
</organism>
<feature type="compositionally biased region" description="Pro residues" evidence="5">
    <location>
        <begin position="1160"/>
        <end position="1171"/>
    </location>
</feature>
<dbReference type="InParanoid" id="D7G4D6"/>
<feature type="compositionally biased region" description="Gly residues" evidence="5">
    <location>
        <begin position="794"/>
        <end position="815"/>
    </location>
</feature>
<keyword evidence="2 4" id="KW-0663">Pyridoxal phosphate</keyword>
<dbReference type="InterPro" id="IPR005303">
    <property type="entry name" value="MOCOS_middle"/>
</dbReference>
<feature type="compositionally biased region" description="Basic and acidic residues" evidence="5">
    <location>
        <begin position="717"/>
        <end position="734"/>
    </location>
</feature>
<sequence length="1266" mass="133642">MPSHEGLGAGTSDMSMSDAMGSPQKIGFVRNNPEYGYRSVVEGTAAADGLHRLPIDSIREHDFPSLLQPVIDATATTSTRRRRQQHQQQQQQQVDLVYLDHAGATLSGVSQLREAMEPLLAGAVHGNPHSQGPVATVTGERIDAARHAVLQHFGVSPQEWSVVFTSGATSALKMVGEQFPWRRHRRGSGRGGSRFVHARRSHSSVLGIQCNATGLRADLGIAGRVKQGALSTPGHSCRRSHGRHRRNSDCRHGGHLSCSHHDCGEFAIPRHATSPGHVRNTHADSDRGRRALEGLDSDRLDDTNDSGEEGRRDDDEPAISGDRPRRRRRRRRRRRLVERWWVLLDAAKFAGTASLDLSSVEADFVCISFYKMFGYPTGLGALIVRESAAHVLRKLYFGGGTVAAALAGGPFRQLRPETERRLTDGTENFLGVLALQAGFGALTRVGGMQAIATHTSSLARYLYAQLSSLRHASGEPVLRFFGRWDGEASGAGSAPPASAPPPPAAPRQAPPSTVSPTMSPAMAGPMESGGDLPNVSGAAERRNGNNGRPFQETREAEQRREAEADGVGAEKAGQGVADTEIKRHSLFVGQGPVLTMAFLRPGGQHVGHAEVEKIASLENIQLRTGCFCNPGACQSALGLTDDDVKEHLERGHVCWDEHDLIDGRPTGLVRVSLGWMSTWEDAAAFVTFVRKHFVSTTPLQTGPLLSPQKPPSGELSPSHRAEDDALPEATDRSTRPRHYLEAIYVYPIKSCAPQRAGAPPPTLLRPRSSSSSAREPASPEPGRDSGGSSRSRSGGVGGGSGGSGRRGVDGGGVATGRGRWPLGPLGLAYDREWAVVDGRDRALRLKQVPDMCQIRPFVDLASGTLTVTAPRMPDLVLPLGYSGGGGDGAGDARCWRGEGGGDTVVRVCGNRRAGVTCAASASAWFTRFLGVPCSLVRAAAVDSSAAAEGTAAGRGGGGGGGGGDWSSHNMADIPPLHMKEDNDGGRAVKTVMPWFPTAMGLLGAWRSSSSPAPAAEGGVGGEAEDAAASNRAFANEAQFLLISRASVAKEDGGDDGGVAPRSRGGSRQEQVTTAHFRPNFVVEGVRAHEEDGWKSVRIGEALRLRVTGPCSRWRCSMINIDPENGDTSGVALRVLAGYRRERANILFGQFLALDRQSLPPWGPPPPPPPASASPRNPESESCKTANNGGGGGGGGEEDGTTEAEERSAATPEAGMVGRGGAGRTGSGAEEAVEGTAQPGHAAPAAEGEEGGWQFWVSEGMEVAGEP</sequence>
<dbReference type="InterPro" id="IPR000192">
    <property type="entry name" value="Aminotrans_V_dom"/>
</dbReference>
<dbReference type="AlphaFoldDB" id="D7G4D6"/>
<dbReference type="STRING" id="2880.D7G4D6"/>
<evidence type="ECO:0000256" key="4">
    <source>
        <dbReference type="HAMAP-Rule" id="MF_03050"/>
    </source>
</evidence>
<feature type="compositionally biased region" description="Gly residues" evidence="5">
    <location>
        <begin position="1216"/>
        <end position="1225"/>
    </location>
</feature>
<feature type="compositionally biased region" description="Gly residues" evidence="5">
    <location>
        <begin position="952"/>
        <end position="964"/>
    </location>
</feature>
<comment type="cofactor">
    <cofactor evidence="4">
        <name>pyridoxal 5'-phosphate</name>
        <dbReference type="ChEBI" id="CHEBI:597326"/>
    </cofactor>
</comment>
<reference evidence="7 8" key="1">
    <citation type="journal article" date="2010" name="Nature">
        <title>The Ectocarpus genome and the independent evolution of multicellularity in brown algae.</title>
        <authorList>
            <person name="Cock J.M."/>
            <person name="Sterck L."/>
            <person name="Rouze P."/>
            <person name="Scornet D."/>
            <person name="Allen A.E."/>
            <person name="Amoutzias G."/>
            <person name="Anthouard V."/>
            <person name="Artiguenave F."/>
            <person name="Aury J.M."/>
            <person name="Badger J.H."/>
            <person name="Beszteri B."/>
            <person name="Billiau K."/>
            <person name="Bonnet E."/>
            <person name="Bothwell J.H."/>
            <person name="Bowler C."/>
            <person name="Boyen C."/>
            <person name="Brownlee C."/>
            <person name="Carrano C.J."/>
            <person name="Charrier B."/>
            <person name="Cho G.Y."/>
            <person name="Coelho S.M."/>
            <person name="Collen J."/>
            <person name="Corre E."/>
            <person name="Da Silva C."/>
            <person name="Delage L."/>
            <person name="Delaroque N."/>
            <person name="Dittami S.M."/>
            <person name="Doulbeau S."/>
            <person name="Elias M."/>
            <person name="Farnham G."/>
            <person name="Gachon C.M."/>
            <person name="Gschloessl B."/>
            <person name="Heesch S."/>
            <person name="Jabbari K."/>
            <person name="Jubin C."/>
            <person name="Kawai H."/>
            <person name="Kimura K."/>
            <person name="Kloareg B."/>
            <person name="Kupper F.C."/>
            <person name="Lang D."/>
            <person name="Le Bail A."/>
            <person name="Leblanc C."/>
            <person name="Lerouge P."/>
            <person name="Lohr M."/>
            <person name="Lopez P.J."/>
            <person name="Martens C."/>
            <person name="Maumus F."/>
            <person name="Michel G."/>
            <person name="Miranda-Saavedra D."/>
            <person name="Morales J."/>
            <person name="Moreau H."/>
            <person name="Motomura T."/>
            <person name="Nagasato C."/>
            <person name="Napoli C.A."/>
            <person name="Nelson D.R."/>
            <person name="Nyvall-Collen P."/>
            <person name="Peters A.F."/>
            <person name="Pommier C."/>
            <person name="Potin P."/>
            <person name="Poulain J."/>
            <person name="Quesneville H."/>
            <person name="Read B."/>
            <person name="Rensing S.A."/>
            <person name="Ritter A."/>
            <person name="Rousvoal S."/>
            <person name="Samanta M."/>
            <person name="Samson G."/>
            <person name="Schroeder D.C."/>
            <person name="Segurens B."/>
            <person name="Strittmatter M."/>
            <person name="Tonon T."/>
            <person name="Tregear J.W."/>
            <person name="Valentin K."/>
            <person name="von Dassow P."/>
            <person name="Yamagishi T."/>
            <person name="Van de Peer Y."/>
            <person name="Wincker P."/>
        </authorList>
    </citation>
    <scope>NUCLEOTIDE SEQUENCE [LARGE SCALE GENOMIC DNA]</scope>
    <source>
        <strain evidence="8">Ec32 / CCAP1310/4</strain>
    </source>
</reference>
<evidence type="ECO:0000256" key="5">
    <source>
        <dbReference type="SAM" id="MobiDB-lite"/>
    </source>
</evidence>
<name>D7G4D6_ECTSI</name>
<dbReference type="GO" id="GO:0016829">
    <property type="term" value="F:lyase activity"/>
    <property type="evidence" value="ECO:0007669"/>
    <property type="project" value="UniProtKB-UniRule"/>
</dbReference>
<dbReference type="Pfam" id="PF03476">
    <property type="entry name" value="MOSC_N"/>
    <property type="match status" value="1"/>
</dbReference>
<feature type="region of interest" description="Disordered" evidence="5">
    <location>
        <begin position="754"/>
        <end position="817"/>
    </location>
</feature>
<dbReference type="PANTHER" id="PTHR14237">
    <property type="entry name" value="MOLYBDOPTERIN COFACTOR SULFURASE MOSC"/>
    <property type="match status" value="1"/>
</dbReference>
<feature type="compositionally biased region" description="Low complexity" evidence="5">
    <location>
        <begin position="764"/>
        <end position="776"/>
    </location>
</feature>
<feature type="active site" evidence="4">
    <location>
        <position position="628"/>
    </location>
</feature>
<dbReference type="HAMAP" id="MF_03050">
    <property type="entry name" value="MOCOS"/>
    <property type="match status" value="1"/>
</dbReference>
<feature type="compositionally biased region" description="Basic and acidic residues" evidence="5">
    <location>
        <begin position="281"/>
        <end position="314"/>
    </location>
</feature>
<gene>
    <name evidence="7" type="ORF">Esi_0553_0005</name>
</gene>
<dbReference type="eggNOG" id="KOG2142">
    <property type="taxonomic scope" value="Eukaryota"/>
</dbReference>
<feature type="region of interest" description="Disordered" evidence="5">
    <location>
        <begin position="488"/>
        <end position="577"/>
    </location>
</feature>
<feature type="region of interest" description="Disordered" evidence="5">
    <location>
        <begin position="269"/>
        <end position="329"/>
    </location>
</feature>
<feature type="region of interest" description="Disordered" evidence="5">
    <location>
        <begin position="1157"/>
        <end position="1251"/>
    </location>
</feature>
<feature type="compositionally biased region" description="Basic residues" evidence="5">
    <location>
        <begin position="236"/>
        <end position="246"/>
    </location>
</feature>
<feature type="region of interest" description="Disordered" evidence="5">
    <location>
        <begin position="699"/>
        <end position="734"/>
    </location>
</feature>
<protein>
    <recommendedName>
        <fullName evidence="4">Molybdenum cofactor sulfurase</fullName>
        <shortName evidence="4">MCS</shortName>
        <shortName evidence="4">MOS</shortName>
        <shortName evidence="4">MoCo sulfurase</shortName>
        <ecNumber evidence="4">2.8.1.9</ecNumber>
    </recommendedName>
    <alternativeName>
        <fullName evidence="4">Molybdenum cofactor sulfurtransferase</fullName>
    </alternativeName>
</protein>
<feature type="region of interest" description="Disordered" evidence="5">
    <location>
        <begin position="1"/>
        <end position="27"/>
    </location>
</feature>
<dbReference type="PROSITE" id="PS51340">
    <property type="entry name" value="MOSC"/>
    <property type="match status" value="1"/>
</dbReference>
<dbReference type="InterPro" id="IPR015424">
    <property type="entry name" value="PyrdxlP-dep_Trfase"/>
</dbReference>
<comment type="catalytic activity">
    <reaction evidence="4">
        <text>Mo-molybdopterin + L-cysteine + AH2 = thio-Mo-molybdopterin + L-alanine + A + H2O</text>
        <dbReference type="Rhea" id="RHEA:42636"/>
        <dbReference type="ChEBI" id="CHEBI:13193"/>
        <dbReference type="ChEBI" id="CHEBI:15377"/>
        <dbReference type="ChEBI" id="CHEBI:17499"/>
        <dbReference type="ChEBI" id="CHEBI:35235"/>
        <dbReference type="ChEBI" id="CHEBI:57972"/>
        <dbReference type="ChEBI" id="CHEBI:71302"/>
        <dbReference type="ChEBI" id="CHEBI:82685"/>
        <dbReference type="EC" id="2.8.1.9"/>
    </reaction>
</comment>
<dbReference type="GO" id="GO:0030151">
    <property type="term" value="F:molybdenum ion binding"/>
    <property type="evidence" value="ECO:0007669"/>
    <property type="project" value="UniProtKB-UniRule"/>
</dbReference>
<dbReference type="SUPFAM" id="SSF141673">
    <property type="entry name" value="MOSC N-terminal domain-like"/>
    <property type="match status" value="1"/>
</dbReference>
<feature type="compositionally biased region" description="Low complexity" evidence="5">
    <location>
        <begin position="1226"/>
        <end position="1245"/>
    </location>
</feature>
<dbReference type="PANTHER" id="PTHR14237:SF80">
    <property type="entry name" value="MOLYBDENUM COFACTOR SULFURASE"/>
    <property type="match status" value="1"/>
</dbReference>
<dbReference type="EMBL" id="FN649760">
    <property type="protein sequence ID" value="CBJ33682.1"/>
    <property type="molecule type" value="Genomic_DNA"/>
</dbReference>
<evidence type="ECO:0000313" key="7">
    <source>
        <dbReference type="EMBL" id="CBJ33682.1"/>
    </source>
</evidence>
<feature type="domain" description="MOSC" evidence="6">
    <location>
        <begin position="1006"/>
        <end position="1210"/>
    </location>
</feature>
<evidence type="ECO:0000259" key="6">
    <source>
        <dbReference type="PROSITE" id="PS51340"/>
    </source>
</evidence>
<dbReference type="EC" id="2.8.1.9" evidence="4"/>
<dbReference type="Proteomes" id="UP000002630">
    <property type="component" value="Unassembled WGS sequence"/>
</dbReference>
<evidence type="ECO:0000256" key="1">
    <source>
        <dbReference type="ARBA" id="ARBA00022679"/>
    </source>
</evidence>
<feature type="compositionally biased region" description="Basic and acidic residues" evidence="5">
    <location>
        <begin position="551"/>
        <end position="563"/>
    </location>
</feature>
<dbReference type="GO" id="GO:0006777">
    <property type="term" value="P:Mo-molybdopterin cofactor biosynthetic process"/>
    <property type="evidence" value="ECO:0007669"/>
    <property type="project" value="UniProtKB-UniRule"/>
</dbReference>
<dbReference type="GO" id="GO:0030170">
    <property type="term" value="F:pyridoxal phosphate binding"/>
    <property type="evidence" value="ECO:0007669"/>
    <property type="project" value="UniProtKB-UniRule"/>
</dbReference>
<feature type="region of interest" description="Disordered" evidence="5">
    <location>
        <begin position="947"/>
        <end position="970"/>
    </location>
</feature>
<feature type="compositionally biased region" description="Pro residues" evidence="5">
    <location>
        <begin position="497"/>
        <end position="509"/>
    </location>
</feature>
<proteinExistence type="inferred from homology"/>
<dbReference type="GO" id="GO:0008265">
    <property type="term" value="F:molybdenum cofactor sulfurtransferase activity"/>
    <property type="evidence" value="ECO:0007669"/>
    <property type="project" value="UniProtKB-UniRule"/>
</dbReference>
<comment type="function">
    <text evidence="4">Sulfurates the molybdenum cofactor. Sulfation of molybdenum is essential for xanthine dehydrogenase (XDH) and aldehyde oxidase (ADO) enzymes in which molybdenum cofactor is liganded by 1 oxygen and 1 sulfur atom in active form.</text>
</comment>
<feature type="region of interest" description="Disordered" evidence="5">
    <location>
        <begin position="228"/>
        <end position="252"/>
    </location>
</feature>
<dbReference type="Pfam" id="PF03473">
    <property type="entry name" value="MOSC"/>
    <property type="match status" value="1"/>
</dbReference>
<evidence type="ECO:0000256" key="2">
    <source>
        <dbReference type="ARBA" id="ARBA00022898"/>
    </source>
</evidence>
<dbReference type="Pfam" id="PF00266">
    <property type="entry name" value="Aminotran_5"/>
    <property type="match status" value="1"/>
</dbReference>
<keyword evidence="8" id="KW-1185">Reference proteome</keyword>
<feature type="region of interest" description="Disordered" evidence="5">
    <location>
        <begin position="1049"/>
        <end position="1071"/>
    </location>
</feature>
<dbReference type="InterPro" id="IPR015421">
    <property type="entry name" value="PyrdxlP-dep_Trfase_major"/>
</dbReference>
<evidence type="ECO:0000256" key="3">
    <source>
        <dbReference type="ARBA" id="ARBA00023150"/>
    </source>
</evidence>
<accession>D7G4D6</accession>
<comment type="similarity">
    <text evidence="4">Belongs to the class-V pyridoxal-phosphate-dependent aminotransferase family. MOCOS subfamily.</text>
</comment>
<dbReference type="OrthoDB" id="10264306at2759"/>
<dbReference type="SUPFAM" id="SSF53383">
    <property type="entry name" value="PLP-dependent transferases"/>
    <property type="match status" value="2"/>
</dbReference>
<feature type="modified residue" description="N6-(pyridoxal phosphate)lysine" evidence="4">
    <location>
        <position position="371"/>
    </location>
</feature>
<dbReference type="InterPro" id="IPR005302">
    <property type="entry name" value="MoCF_Sase_C"/>
</dbReference>
<dbReference type="InterPro" id="IPR015422">
    <property type="entry name" value="PyrdxlP-dep_Trfase_small"/>
</dbReference>
<dbReference type="Gene3D" id="3.40.640.10">
    <property type="entry name" value="Type I PLP-dependent aspartate aminotransferase-like (Major domain)"/>
    <property type="match status" value="2"/>
</dbReference>